<name>A0A2M4D2D7_ANODA</name>
<proteinExistence type="predicted"/>
<reference evidence="1" key="1">
    <citation type="submission" date="2018-01" db="EMBL/GenBank/DDBJ databases">
        <title>An insight into the sialome of Amazonian anophelines.</title>
        <authorList>
            <person name="Ribeiro J.M."/>
            <person name="Scarpassa V."/>
            <person name="Calvo E."/>
        </authorList>
    </citation>
    <scope>NUCLEOTIDE SEQUENCE</scope>
</reference>
<dbReference type="AlphaFoldDB" id="A0A2M4D2D7"/>
<accession>A0A2M4D2D7</accession>
<organism evidence="1">
    <name type="scientific">Anopheles darlingi</name>
    <name type="common">Mosquito</name>
    <dbReference type="NCBI Taxonomy" id="43151"/>
    <lineage>
        <taxon>Eukaryota</taxon>
        <taxon>Metazoa</taxon>
        <taxon>Ecdysozoa</taxon>
        <taxon>Arthropoda</taxon>
        <taxon>Hexapoda</taxon>
        <taxon>Insecta</taxon>
        <taxon>Pterygota</taxon>
        <taxon>Neoptera</taxon>
        <taxon>Endopterygota</taxon>
        <taxon>Diptera</taxon>
        <taxon>Nematocera</taxon>
        <taxon>Culicoidea</taxon>
        <taxon>Culicidae</taxon>
        <taxon>Anophelinae</taxon>
        <taxon>Anopheles</taxon>
    </lineage>
</organism>
<sequence length="78" mass="8035">MGGTRGLLFMLVAVVPPPPLVMLPVRPTVPPAVASVAPFGMLLLLAPLVEWLPLTMMVVVEGATATPAVLPLPLPAFA</sequence>
<dbReference type="EMBL" id="GGFL01007528">
    <property type="protein sequence ID" value="MBW71706.1"/>
    <property type="molecule type" value="Transcribed_RNA"/>
</dbReference>
<evidence type="ECO:0000313" key="1">
    <source>
        <dbReference type="EMBL" id="MBW71706.1"/>
    </source>
</evidence>
<protein>
    <submittedName>
        <fullName evidence="1">Putative secreted protein</fullName>
    </submittedName>
</protein>